<evidence type="ECO:0000256" key="5">
    <source>
        <dbReference type="SAM" id="MobiDB-lite"/>
    </source>
</evidence>
<protein>
    <recommendedName>
        <fullName evidence="9">Metal homeostatis protein bsd2</fullName>
    </recommendedName>
</protein>
<dbReference type="GO" id="GO:0006511">
    <property type="term" value="P:ubiquitin-dependent protein catabolic process"/>
    <property type="evidence" value="ECO:0007669"/>
    <property type="project" value="TreeGrafter"/>
</dbReference>
<dbReference type="CDD" id="cd22212">
    <property type="entry name" value="NDFIP-like"/>
    <property type="match status" value="1"/>
</dbReference>
<dbReference type="GO" id="GO:0048471">
    <property type="term" value="C:perinuclear region of cytoplasm"/>
    <property type="evidence" value="ECO:0007669"/>
    <property type="project" value="TreeGrafter"/>
</dbReference>
<comment type="subcellular location">
    <subcellularLocation>
        <location evidence="1">Membrane</location>
        <topology evidence="1">Multi-pass membrane protein</topology>
    </subcellularLocation>
</comment>
<evidence type="ECO:0000256" key="1">
    <source>
        <dbReference type="ARBA" id="ARBA00004141"/>
    </source>
</evidence>
<keyword evidence="4 6" id="KW-0472">Membrane</keyword>
<dbReference type="PANTHER" id="PTHR13396:SF5">
    <property type="entry name" value="NEDD4 FAMILY INTERACTING PROTEIN"/>
    <property type="match status" value="1"/>
</dbReference>
<feature type="transmembrane region" description="Helical" evidence="6">
    <location>
        <begin position="167"/>
        <end position="190"/>
    </location>
</feature>
<dbReference type="AlphaFoldDB" id="A0A9W8HHX4"/>
<keyword evidence="8" id="KW-1185">Reference proteome</keyword>
<dbReference type="EMBL" id="JANBUL010000060">
    <property type="protein sequence ID" value="KAJ2782864.1"/>
    <property type="molecule type" value="Genomic_DNA"/>
</dbReference>
<dbReference type="GO" id="GO:0007034">
    <property type="term" value="P:vacuolar transport"/>
    <property type="evidence" value="ECO:0007669"/>
    <property type="project" value="InterPro"/>
</dbReference>
<gene>
    <name evidence="7" type="ORF">H4R18_002013</name>
</gene>
<dbReference type="GO" id="GO:0005794">
    <property type="term" value="C:Golgi apparatus"/>
    <property type="evidence" value="ECO:0007669"/>
    <property type="project" value="TreeGrafter"/>
</dbReference>
<proteinExistence type="predicted"/>
<dbReference type="GO" id="GO:0005783">
    <property type="term" value="C:endoplasmic reticulum"/>
    <property type="evidence" value="ECO:0007669"/>
    <property type="project" value="TreeGrafter"/>
</dbReference>
<evidence type="ECO:0000313" key="7">
    <source>
        <dbReference type="EMBL" id="KAJ2782864.1"/>
    </source>
</evidence>
<dbReference type="GO" id="GO:0031398">
    <property type="term" value="P:positive regulation of protein ubiquitination"/>
    <property type="evidence" value="ECO:0007669"/>
    <property type="project" value="TreeGrafter"/>
</dbReference>
<dbReference type="OrthoDB" id="10003116at2759"/>
<name>A0A9W8HHX4_9FUNG</name>
<feature type="region of interest" description="Disordered" evidence="5">
    <location>
        <begin position="32"/>
        <end position="75"/>
    </location>
</feature>
<accession>A0A9W8HHX4</accession>
<evidence type="ECO:0000256" key="4">
    <source>
        <dbReference type="ARBA" id="ARBA00023136"/>
    </source>
</evidence>
<organism evidence="7 8">
    <name type="scientific">Coemansia javaensis</name>
    <dbReference type="NCBI Taxonomy" id="2761396"/>
    <lineage>
        <taxon>Eukaryota</taxon>
        <taxon>Fungi</taxon>
        <taxon>Fungi incertae sedis</taxon>
        <taxon>Zoopagomycota</taxon>
        <taxon>Kickxellomycotina</taxon>
        <taxon>Kickxellomycetes</taxon>
        <taxon>Kickxellales</taxon>
        <taxon>Kickxellaceae</taxon>
        <taxon>Coemansia</taxon>
    </lineage>
</organism>
<dbReference type="InterPro" id="IPR019325">
    <property type="entry name" value="NEDD4/Bsd2"/>
</dbReference>
<dbReference type="Pfam" id="PF10176">
    <property type="entry name" value="NEDD4_Bsd2"/>
    <property type="match status" value="1"/>
</dbReference>
<keyword evidence="2 6" id="KW-0812">Transmembrane</keyword>
<sequence>MVKERSYKILEQLDEYELQDAGASSVAVYGSDSEAQLTREQRANVVPSAADHDEDDDADGDAGNGNGNSGEARPAPAAAAAAAAAAPVATVAAATVPRATDGVFSNMSARPELYMGYDDKIPSEALPTYQDIYGPQSSGAPPYFEAAVISVGDEDELLVEGLPVGSAAVFVANMVVSALFQVVGYMLTFLLHSSHAARNGSLAGLGITFMNFGLYIRTHIAQDGQQQSPPSSSPPGDGQLDADTPLDNVYFAYLLMVIGACIIAKSIFDYVRVRRLQTIIESSPEQNV</sequence>
<evidence type="ECO:0000256" key="2">
    <source>
        <dbReference type="ARBA" id="ARBA00022692"/>
    </source>
</evidence>
<comment type="caution">
    <text evidence="7">The sequence shown here is derived from an EMBL/GenBank/DDBJ whole genome shotgun (WGS) entry which is preliminary data.</text>
</comment>
<feature type="transmembrane region" description="Helical" evidence="6">
    <location>
        <begin position="250"/>
        <end position="268"/>
    </location>
</feature>
<evidence type="ECO:0000313" key="8">
    <source>
        <dbReference type="Proteomes" id="UP001140217"/>
    </source>
</evidence>
<reference evidence="7" key="1">
    <citation type="submission" date="2022-07" db="EMBL/GenBank/DDBJ databases">
        <title>Phylogenomic reconstructions and comparative analyses of Kickxellomycotina fungi.</title>
        <authorList>
            <person name="Reynolds N.K."/>
            <person name="Stajich J.E."/>
            <person name="Barry K."/>
            <person name="Grigoriev I.V."/>
            <person name="Crous P."/>
            <person name="Smith M.E."/>
        </authorList>
    </citation>
    <scope>NUCLEOTIDE SEQUENCE</scope>
    <source>
        <strain evidence="7">NBRC 105414</strain>
    </source>
</reference>
<dbReference type="GO" id="GO:0016020">
    <property type="term" value="C:membrane"/>
    <property type="evidence" value="ECO:0007669"/>
    <property type="project" value="UniProtKB-SubCell"/>
</dbReference>
<dbReference type="PANTHER" id="PTHR13396">
    <property type="entry name" value="NEDD4 FAMILY INTERACTING PROTEIN 1/2"/>
    <property type="match status" value="1"/>
</dbReference>
<evidence type="ECO:0000256" key="6">
    <source>
        <dbReference type="SAM" id="Phobius"/>
    </source>
</evidence>
<feature type="transmembrane region" description="Helical" evidence="6">
    <location>
        <begin position="202"/>
        <end position="220"/>
    </location>
</feature>
<evidence type="ECO:0008006" key="9">
    <source>
        <dbReference type="Google" id="ProtNLM"/>
    </source>
</evidence>
<dbReference type="GO" id="GO:0030001">
    <property type="term" value="P:metal ion transport"/>
    <property type="evidence" value="ECO:0007669"/>
    <property type="project" value="InterPro"/>
</dbReference>
<keyword evidence="3 6" id="KW-1133">Transmembrane helix</keyword>
<dbReference type="Proteomes" id="UP001140217">
    <property type="component" value="Unassembled WGS sequence"/>
</dbReference>
<evidence type="ECO:0000256" key="3">
    <source>
        <dbReference type="ARBA" id="ARBA00022989"/>
    </source>
</evidence>